<evidence type="ECO:0000313" key="2">
    <source>
        <dbReference type="EMBL" id="GES83267.1"/>
    </source>
</evidence>
<accession>A0A2Z6SI04</accession>
<dbReference type="Proteomes" id="UP000615446">
    <property type="component" value="Unassembled WGS sequence"/>
</dbReference>
<dbReference type="OrthoDB" id="2363629at2759"/>
<sequence length="191" mass="22037">MIPLSPLLTSPDAPELFEIGGNNAMKVFGIVITLPPPDSDTYKNYFKCNNFCIFRILCTEALREYDIDPKEISCMAADCWNRSSKDFKAFFTEYSKAIFNVRKSKVIRIKDPYVYNAGTTKRKPRAQNRKKPSKTEIQSKEAIKELYVGQEDITMQRCQDEINNFEIIRSPQVEFSSFPAYSYYTNDVKTG</sequence>
<keyword evidence="3" id="KW-1185">Reference proteome</keyword>
<dbReference type="AlphaFoldDB" id="A0A2Z6SI04"/>
<dbReference type="EMBL" id="BLAL01000068">
    <property type="protein sequence ID" value="GES83267.1"/>
    <property type="molecule type" value="Genomic_DNA"/>
</dbReference>
<reference evidence="1 3" key="1">
    <citation type="submission" date="2017-11" db="EMBL/GenBank/DDBJ databases">
        <title>The genome of Rhizophagus clarus HR1 reveals common genetic basis of auxotrophy among arbuscular mycorrhizal fungi.</title>
        <authorList>
            <person name="Kobayashi Y."/>
        </authorList>
    </citation>
    <scope>NUCLEOTIDE SEQUENCE [LARGE SCALE GENOMIC DNA]</scope>
    <source>
        <strain evidence="1 3">HR1</strain>
    </source>
</reference>
<dbReference type="EMBL" id="BEXD01004014">
    <property type="protein sequence ID" value="GBC05547.1"/>
    <property type="molecule type" value="Genomic_DNA"/>
</dbReference>
<protein>
    <submittedName>
        <fullName evidence="1">Uncharacterized protein</fullName>
    </submittedName>
</protein>
<organism evidence="1 3">
    <name type="scientific">Rhizophagus clarus</name>
    <dbReference type="NCBI Taxonomy" id="94130"/>
    <lineage>
        <taxon>Eukaryota</taxon>
        <taxon>Fungi</taxon>
        <taxon>Fungi incertae sedis</taxon>
        <taxon>Mucoromycota</taxon>
        <taxon>Glomeromycotina</taxon>
        <taxon>Glomeromycetes</taxon>
        <taxon>Glomerales</taxon>
        <taxon>Glomeraceae</taxon>
        <taxon>Rhizophagus</taxon>
    </lineage>
</organism>
<comment type="caution">
    <text evidence="1">The sequence shown here is derived from an EMBL/GenBank/DDBJ whole genome shotgun (WGS) entry which is preliminary data.</text>
</comment>
<dbReference type="Proteomes" id="UP000247702">
    <property type="component" value="Unassembled WGS sequence"/>
</dbReference>
<proteinExistence type="predicted"/>
<gene>
    <name evidence="2" type="ORF">RCL2_001042500</name>
    <name evidence="1" type="ORF">RclHR1_06290002</name>
</gene>
<evidence type="ECO:0000313" key="3">
    <source>
        <dbReference type="Proteomes" id="UP000247702"/>
    </source>
</evidence>
<evidence type="ECO:0000313" key="1">
    <source>
        <dbReference type="EMBL" id="GBC05547.1"/>
    </source>
</evidence>
<reference evidence="2" key="2">
    <citation type="submission" date="2019-10" db="EMBL/GenBank/DDBJ databases">
        <title>Conservation and host-specific expression of non-tandemly repeated heterogenous ribosome RNA gene in arbuscular mycorrhizal fungi.</title>
        <authorList>
            <person name="Maeda T."/>
            <person name="Kobayashi Y."/>
            <person name="Nakagawa T."/>
            <person name="Ezawa T."/>
            <person name="Yamaguchi K."/>
            <person name="Bino T."/>
            <person name="Nishimoto Y."/>
            <person name="Shigenobu S."/>
            <person name="Kawaguchi M."/>
        </authorList>
    </citation>
    <scope>NUCLEOTIDE SEQUENCE</scope>
    <source>
        <strain evidence="2">HR1</strain>
    </source>
</reference>
<name>A0A2Z6SI04_9GLOM</name>